<dbReference type="PANTHER" id="PTHR31586">
    <property type="entry name" value="CYTOCHROME C OXIDASE PROTEIN 20"/>
    <property type="match status" value="1"/>
</dbReference>
<dbReference type="OrthoDB" id="14603at2759"/>
<dbReference type="Pfam" id="PF12597">
    <property type="entry name" value="Cox20"/>
    <property type="match status" value="1"/>
</dbReference>
<dbReference type="RefSeq" id="XP_001646006.1">
    <property type="nucleotide sequence ID" value="XM_001645956.1"/>
</dbReference>
<evidence type="ECO:0000256" key="3">
    <source>
        <dbReference type="ARBA" id="ARBA00017689"/>
    </source>
</evidence>
<comment type="function">
    <text evidence="9">Involved in the assembly of the cytochrome c oxidase complex.</text>
</comment>
<dbReference type="eggNOG" id="ENOG502S3BD">
    <property type="taxonomic scope" value="Eukaryota"/>
</dbReference>
<evidence type="ECO:0000256" key="4">
    <source>
        <dbReference type="ARBA" id="ARBA00022692"/>
    </source>
</evidence>
<keyword evidence="6" id="KW-1133">Transmembrane helix</keyword>
<reference evidence="11 12" key="1">
    <citation type="journal article" date="2007" name="Proc. Natl. Acad. Sci. U.S.A.">
        <title>Independent sorting-out of thousands of duplicated gene pairs in two yeast species descended from a whole-genome duplication.</title>
        <authorList>
            <person name="Scannell D.R."/>
            <person name="Frank A.C."/>
            <person name="Conant G.C."/>
            <person name="Byrne K.P."/>
            <person name="Woolfit M."/>
            <person name="Wolfe K.H."/>
        </authorList>
    </citation>
    <scope>NUCLEOTIDE SEQUENCE [LARGE SCALE GENOMIC DNA]</scope>
    <source>
        <strain evidence="12">ATCC 22028 / DSM 70294 / BCRC 21397 / CBS 2163 / NBRC 10782 / NRRL Y-8283 / UCD 57-17</strain>
    </source>
</reference>
<evidence type="ECO:0000256" key="10">
    <source>
        <dbReference type="SAM" id="MobiDB-lite"/>
    </source>
</evidence>
<dbReference type="GO" id="GO:0005743">
    <property type="term" value="C:mitochondrial inner membrane"/>
    <property type="evidence" value="ECO:0007669"/>
    <property type="project" value="UniProtKB-SubCell"/>
</dbReference>
<keyword evidence="12" id="KW-1185">Reference proteome</keyword>
<dbReference type="GO" id="GO:0043069">
    <property type="term" value="P:negative regulation of programmed cell death"/>
    <property type="evidence" value="ECO:0007669"/>
    <property type="project" value="EnsemblFungi"/>
</dbReference>
<proteinExistence type="inferred from homology"/>
<dbReference type="AlphaFoldDB" id="A7THY6"/>
<evidence type="ECO:0000256" key="7">
    <source>
        <dbReference type="ARBA" id="ARBA00023128"/>
    </source>
</evidence>
<feature type="region of interest" description="Disordered" evidence="10">
    <location>
        <begin position="1"/>
        <end position="34"/>
    </location>
</feature>
<evidence type="ECO:0000256" key="8">
    <source>
        <dbReference type="ARBA" id="ARBA00023136"/>
    </source>
</evidence>
<dbReference type="InParanoid" id="A7THY6"/>
<feature type="region of interest" description="Disordered" evidence="10">
    <location>
        <begin position="181"/>
        <end position="205"/>
    </location>
</feature>
<protein>
    <recommendedName>
        <fullName evidence="3 9">Cytochrome c oxidase assembly protein COX20, mitochondrial</fullName>
    </recommendedName>
</protein>
<organism evidence="12">
    <name type="scientific">Vanderwaltozyma polyspora (strain ATCC 22028 / DSM 70294 / BCRC 21397 / CBS 2163 / NBRC 10782 / NRRL Y-8283 / UCD 57-17)</name>
    <name type="common">Kluyveromyces polysporus</name>
    <dbReference type="NCBI Taxonomy" id="436907"/>
    <lineage>
        <taxon>Eukaryota</taxon>
        <taxon>Fungi</taxon>
        <taxon>Dikarya</taxon>
        <taxon>Ascomycota</taxon>
        <taxon>Saccharomycotina</taxon>
        <taxon>Saccharomycetes</taxon>
        <taxon>Saccharomycetales</taxon>
        <taxon>Saccharomycetaceae</taxon>
        <taxon>Vanderwaltozyma</taxon>
    </lineage>
</organism>
<comment type="similarity">
    <text evidence="2 9">Belongs to the COX20 family.</text>
</comment>
<dbReference type="PhylomeDB" id="A7THY6"/>
<keyword evidence="8 9" id="KW-0472">Membrane</keyword>
<sequence>MGWWGSSKKESADSNENTNSLMDNKKIPIDNDETPITNYTRGQKILLEDTRPKFKGELSQSQLAHQNEQNQLKQAWDSVSMTDFSFEKLTSIPCFRDAGMMGFSSLFVVGSIIFLYHKNPTKATNWGVGSFLLGSIVGWEQCRAKRRRSFQNAQRAKETMAKKERPMLNKVQHDERLVNQWDKSKINDSTKPSPTNEGKPWYKFW</sequence>
<dbReference type="EMBL" id="DS480393">
    <property type="protein sequence ID" value="EDO18148.1"/>
    <property type="molecule type" value="Genomic_DNA"/>
</dbReference>
<evidence type="ECO:0000313" key="12">
    <source>
        <dbReference type="Proteomes" id="UP000000267"/>
    </source>
</evidence>
<accession>A7THY6</accession>
<evidence type="ECO:0000256" key="9">
    <source>
        <dbReference type="PIRNR" id="PIRNR007871"/>
    </source>
</evidence>
<dbReference type="OMA" id="IVGWEQC"/>
<evidence type="ECO:0000256" key="2">
    <source>
        <dbReference type="ARBA" id="ARBA00009575"/>
    </source>
</evidence>
<evidence type="ECO:0000256" key="6">
    <source>
        <dbReference type="ARBA" id="ARBA00022989"/>
    </source>
</evidence>
<evidence type="ECO:0000256" key="1">
    <source>
        <dbReference type="ARBA" id="ARBA00004273"/>
    </source>
</evidence>
<gene>
    <name evidence="11" type="ORF">Kpol_1031p55</name>
</gene>
<dbReference type="STRING" id="436907.A7THY6"/>
<name>A7THY6_VANPO</name>
<evidence type="ECO:0000313" key="11">
    <source>
        <dbReference type="EMBL" id="EDO18148.1"/>
    </source>
</evidence>
<dbReference type="KEGG" id="vpo:Kpol_1031p55"/>
<dbReference type="FunCoup" id="A7THY6">
    <property type="interactions" value="267"/>
</dbReference>
<dbReference type="GeneID" id="5546421"/>
<dbReference type="Proteomes" id="UP000000267">
    <property type="component" value="Unassembled WGS sequence"/>
</dbReference>
<dbReference type="GO" id="GO:0051082">
    <property type="term" value="F:unfolded protein binding"/>
    <property type="evidence" value="ECO:0007669"/>
    <property type="project" value="EnsemblFungi"/>
</dbReference>
<dbReference type="GO" id="GO:0033617">
    <property type="term" value="P:mitochondrial respiratory chain complex IV assembly"/>
    <property type="evidence" value="ECO:0007669"/>
    <property type="project" value="EnsemblFungi"/>
</dbReference>
<comment type="subcellular location">
    <subcellularLocation>
        <location evidence="1 9">Mitochondrion inner membrane</location>
    </subcellularLocation>
</comment>
<keyword evidence="5 9" id="KW-0999">Mitochondrion inner membrane</keyword>
<dbReference type="PIRSF" id="PIRSF007871">
    <property type="entry name" value="Cox20"/>
    <property type="match status" value="1"/>
</dbReference>
<dbReference type="InterPro" id="IPR022533">
    <property type="entry name" value="Cox20"/>
</dbReference>
<keyword evidence="4" id="KW-0812">Transmembrane</keyword>
<dbReference type="PANTHER" id="PTHR31586:SF1">
    <property type="entry name" value="CYTOCHROME C OXIDASE ASSEMBLY PROTEIN COX20, MITOCHONDRIAL"/>
    <property type="match status" value="1"/>
</dbReference>
<evidence type="ECO:0000256" key="5">
    <source>
        <dbReference type="ARBA" id="ARBA00022792"/>
    </source>
</evidence>
<keyword evidence="7 9" id="KW-0496">Mitochondrion</keyword>
<dbReference type="HOGENOM" id="CLU_125578_0_0_1"/>